<dbReference type="EMBL" id="JAJA02000001">
    <property type="protein sequence ID" value="KWS06250.1"/>
    <property type="molecule type" value="Genomic_DNA"/>
</dbReference>
<keyword evidence="3" id="KW-0238">DNA-binding</keyword>
<dbReference type="RefSeq" id="WP_036114871.1">
    <property type="nucleotide sequence ID" value="NZ_JAJA02000001.1"/>
</dbReference>
<dbReference type="Gene3D" id="3.40.190.290">
    <property type="match status" value="1"/>
</dbReference>
<dbReference type="SUPFAM" id="SSF46785">
    <property type="entry name" value="Winged helix' DNA-binding domain"/>
    <property type="match status" value="1"/>
</dbReference>
<evidence type="ECO:0000259" key="5">
    <source>
        <dbReference type="PROSITE" id="PS50931"/>
    </source>
</evidence>
<evidence type="ECO:0000313" key="6">
    <source>
        <dbReference type="EMBL" id="KWS06250.1"/>
    </source>
</evidence>
<dbReference type="InterPro" id="IPR036390">
    <property type="entry name" value="WH_DNA-bd_sf"/>
</dbReference>
<dbReference type="AlphaFoldDB" id="A0A108UBW1"/>
<proteinExistence type="inferred from homology"/>
<dbReference type="PROSITE" id="PS50931">
    <property type="entry name" value="HTH_LYSR"/>
    <property type="match status" value="1"/>
</dbReference>
<protein>
    <submittedName>
        <fullName evidence="6">Transcriptional regulator, LysR family</fullName>
    </submittedName>
</protein>
<dbReference type="InterPro" id="IPR000847">
    <property type="entry name" value="LysR_HTH_N"/>
</dbReference>
<dbReference type="InterPro" id="IPR036388">
    <property type="entry name" value="WH-like_DNA-bd_sf"/>
</dbReference>
<dbReference type="Gene3D" id="1.10.10.10">
    <property type="entry name" value="Winged helix-like DNA-binding domain superfamily/Winged helix DNA-binding domain"/>
    <property type="match status" value="1"/>
</dbReference>
<dbReference type="GO" id="GO:0043565">
    <property type="term" value="F:sequence-specific DNA binding"/>
    <property type="evidence" value="ECO:0007669"/>
    <property type="project" value="TreeGrafter"/>
</dbReference>
<name>A0A108UBW1_9GAMM</name>
<evidence type="ECO:0000256" key="4">
    <source>
        <dbReference type="ARBA" id="ARBA00023163"/>
    </source>
</evidence>
<dbReference type="InterPro" id="IPR058163">
    <property type="entry name" value="LysR-type_TF_proteobact-type"/>
</dbReference>
<evidence type="ECO:0000256" key="1">
    <source>
        <dbReference type="ARBA" id="ARBA00009437"/>
    </source>
</evidence>
<keyword evidence="4" id="KW-0804">Transcription</keyword>
<reference evidence="6 7" key="1">
    <citation type="journal article" date="2014" name="Genome Announc.">
        <title>Draft Genome Sequence of Lysobacter capsici AZ78, a Bacterium Antagonistic to Plant-Pathogenic Oomycetes.</title>
        <authorList>
            <person name="Puopolo G."/>
            <person name="Sonego P."/>
            <person name="Engelen K."/>
            <person name="Pertot I."/>
        </authorList>
    </citation>
    <scope>NUCLEOTIDE SEQUENCE [LARGE SCALE GENOMIC DNA]</scope>
    <source>
        <strain evidence="6 7">AZ78</strain>
    </source>
</reference>
<gene>
    <name evidence="6" type="ORF">AZ78_3805</name>
</gene>
<dbReference type="InterPro" id="IPR005119">
    <property type="entry name" value="LysR_subst-bd"/>
</dbReference>
<feature type="domain" description="HTH lysR-type" evidence="5">
    <location>
        <begin position="1"/>
        <end position="63"/>
    </location>
</feature>
<evidence type="ECO:0000256" key="3">
    <source>
        <dbReference type="ARBA" id="ARBA00023125"/>
    </source>
</evidence>
<evidence type="ECO:0000256" key="2">
    <source>
        <dbReference type="ARBA" id="ARBA00023015"/>
    </source>
</evidence>
<accession>A0A108UBW1</accession>
<dbReference type="GO" id="GO:0003700">
    <property type="term" value="F:DNA-binding transcription factor activity"/>
    <property type="evidence" value="ECO:0007669"/>
    <property type="project" value="InterPro"/>
</dbReference>
<sequence>MNEQALAWDDYRFVLAVGRAGSLNGAAKLLTVSHPTVFRRINAIERSLGARLFERAREGYAPTPTGEEVIAVAAEIETRIAATERRLAGLDARPSGKVRLTTVEPLLYGVLPPLLARFRVAHPGIVLELITDNAVRDLSRREADLALRPGGKPPEGLIGRKVARMATGVYRPRSLRLPRGARPDDLADYDWLVPDGNLAHIGMAQWLRHKQYDRRTVFSANSLIALRDAAACGMGLTVLPCYLGDAERRLARVGDPVAGLAADLWLLSHPDLRRTERMRVFADALREGLAALQPMFDGRG</sequence>
<keyword evidence="7" id="KW-1185">Reference proteome</keyword>
<comment type="similarity">
    <text evidence="1">Belongs to the LysR transcriptional regulatory family.</text>
</comment>
<dbReference type="Proteomes" id="UP000023435">
    <property type="component" value="Unassembled WGS sequence"/>
</dbReference>
<keyword evidence="2" id="KW-0805">Transcription regulation</keyword>
<dbReference type="GO" id="GO:0006351">
    <property type="term" value="P:DNA-templated transcription"/>
    <property type="evidence" value="ECO:0007669"/>
    <property type="project" value="TreeGrafter"/>
</dbReference>
<evidence type="ECO:0000313" key="7">
    <source>
        <dbReference type="Proteomes" id="UP000023435"/>
    </source>
</evidence>
<dbReference type="SUPFAM" id="SSF53850">
    <property type="entry name" value="Periplasmic binding protein-like II"/>
    <property type="match status" value="1"/>
</dbReference>
<comment type="caution">
    <text evidence="6">The sequence shown here is derived from an EMBL/GenBank/DDBJ whole genome shotgun (WGS) entry which is preliminary data.</text>
</comment>
<dbReference type="Pfam" id="PF00126">
    <property type="entry name" value="HTH_1"/>
    <property type="match status" value="1"/>
</dbReference>
<dbReference type="Pfam" id="PF03466">
    <property type="entry name" value="LysR_substrate"/>
    <property type="match status" value="1"/>
</dbReference>
<dbReference type="PANTHER" id="PTHR30537:SF3">
    <property type="entry name" value="TRANSCRIPTIONAL REGULATORY PROTEIN"/>
    <property type="match status" value="1"/>
</dbReference>
<organism evidence="6 7">
    <name type="scientific">Lysobacter capsici AZ78</name>
    <dbReference type="NCBI Taxonomy" id="1444315"/>
    <lineage>
        <taxon>Bacteria</taxon>
        <taxon>Pseudomonadati</taxon>
        <taxon>Pseudomonadota</taxon>
        <taxon>Gammaproteobacteria</taxon>
        <taxon>Lysobacterales</taxon>
        <taxon>Lysobacteraceae</taxon>
        <taxon>Lysobacter</taxon>
    </lineage>
</organism>
<dbReference type="PANTHER" id="PTHR30537">
    <property type="entry name" value="HTH-TYPE TRANSCRIPTIONAL REGULATOR"/>
    <property type="match status" value="1"/>
</dbReference>
<dbReference type="OrthoDB" id="570111at2"/>